<keyword evidence="3 12" id="KW-0808">Transferase</keyword>
<dbReference type="SUPFAM" id="SSF51182">
    <property type="entry name" value="RmlC-like cupins"/>
    <property type="match status" value="1"/>
</dbReference>
<dbReference type="Gene3D" id="3.90.550.10">
    <property type="entry name" value="Spore Coat Polysaccharide Biosynthesis Protein SpsA, Chain A"/>
    <property type="match status" value="1"/>
</dbReference>
<feature type="domain" description="MannoseP isomerase/GMP-like beta-helix" evidence="11">
    <location>
        <begin position="296"/>
        <end position="350"/>
    </location>
</feature>
<dbReference type="Gene3D" id="2.60.120.10">
    <property type="entry name" value="Jelly Rolls"/>
    <property type="match status" value="1"/>
</dbReference>
<keyword evidence="5" id="KW-0547">Nucleotide-binding</keyword>
<accession>A0ABU1BQU5</accession>
<dbReference type="NCBIfam" id="TIGR01479">
    <property type="entry name" value="GMP_PMI"/>
    <property type="match status" value="1"/>
</dbReference>
<sequence length="473" mass="52537">MSTPTLIPVILCGGSGTRLWPLSRETYPKQFLRLLGEDSLLQQTMKRLSCVQGLGPAILVSNESSRFVVAEQLREIGIENARILLEPARRNTAPAIASAALHALSEYDDPLLLVLPSDHVIKDHDAFCTAIHYAQQAASKGDLVTFGIKPQSPETGYGYIRAGSTETDPAQPVLEFVEKPNRTTAEQYVASGNYFWNSGMFLFRASRYLEELTEFQPRVAEACREAVANAKKDFDFIRLESKAYSASPDIAIDYAVMEKTNRASMIAMDAQWSDIGSWASVWDVADKDPDLNAAQGDVVLQDCENCLVHGTSRLVTAVGLRNTVVIETADAILIMDTERAQDTKKLVAELQRSKRPESTQHRQIFRPWGSYDSIGNGDRFQVKRISVKEGAKLSLQMHHHRAEHWVVVSGTAKITNGDKEYLLSENQSTYIPIGVVHSLENPGKIPLELIEIQSGGYLGEDDIVRLQDRYGRT</sequence>
<keyword evidence="12" id="KW-0413">Isomerase</keyword>
<evidence type="ECO:0000256" key="6">
    <source>
        <dbReference type="ARBA" id="ARBA00023134"/>
    </source>
</evidence>
<evidence type="ECO:0000256" key="2">
    <source>
        <dbReference type="ARBA" id="ARBA00012387"/>
    </source>
</evidence>
<feature type="domain" description="Nucleotidyl transferase" evidence="9">
    <location>
        <begin position="8"/>
        <end position="288"/>
    </location>
</feature>
<dbReference type="RefSeq" id="WP_338436608.1">
    <property type="nucleotide sequence ID" value="NZ_JAUYVH010000004.1"/>
</dbReference>
<dbReference type="InterPro" id="IPR011051">
    <property type="entry name" value="RmlC_Cupin_sf"/>
</dbReference>
<keyword evidence="6" id="KW-0342">GTP-binding</keyword>
<dbReference type="InterPro" id="IPR014710">
    <property type="entry name" value="RmlC-like_jellyroll"/>
</dbReference>
<dbReference type="CDD" id="cd02509">
    <property type="entry name" value="GDP-M1P_Guanylyltransferase"/>
    <property type="match status" value="1"/>
</dbReference>
<comment type="catalytic activity">
    <reaction evidence="7">
        <text>alpha-D-mannose 1-phosphate + GTP + H(+) = GDP-alpha-D-mannose + diphosphate</text>
        <dbReference type="Rhea" id="RHEA:15229"/>
        <dbReference type="ChEBI" id="CHEBI:15378"/>
        <dbReference type="ChEBI" id="CHEBI:33019"/>
        <dbReference type="ChEBI" id="CHEBI:37565"/>
        <dbReference type="ChEBI" id="CHEBI:57527"/>
        <dbReference type="ChEBI" id="CHEBI:58409"/>
        <dbReference type="EC" id="2.7.7.13"/>
    </reaction>
</comment>
<dbReference type="InterPro" id="IPR029044">
    <property type="entry name" value="Nucleotide-diphossugar_trans"/>
</dbReference>
<dbReference type="Pfam" id="PF00483">
    <property type="entry name" value="NTP_transferase"/>
    <property type="match status" value="1"/>
</dbReference>
<gene>
    <name evidence="12" type="ORF">Q8A64_09685</name>
</gene>
<dbReference type="SUPFAM" id="SSF53448">
    <property type="entry name" value="Nucleotide-diphospho-sugar transferases"/>
    <property type="match status" value="1"/>
</dbReference>
<dbReference type="InterPro" id="IPR001538">
    <property type="entry name" value="Man6P_isomerase-2_C"/>
</dbReference>
<evidence type="ECO:0000313" key="13">
    <source>
        <dbReference type="Proteomes" id="UP001225596"/>
    </source>
</evidence>
<dbReference type="PANTHER" id="PTHR46390:SF1">
    <property type="entry name" value="MANNOSE-1-PHOSPHATE GUANYLYLTRANSFERASE"/>
    <property type="match status" value="1"/>
</dbReference>
<organism evidence="12 13">
    <name type="scientific">Keguizhuia sedimenti</name>
    <dbReference type="NCBI Taxonomy" id="3064264"/>
    <lineage>
        <taxon>Bacteria</taxon>
        <taxon>Pseudomonadati</taxon>
        <taxon>Pseudomonadota</taxon>
        <taxon>Betaproteobacteria</taxon>
        <taxon>Burkholderiales</taxon>
        <taxon>Oxalobacteraceae</taxon>
        <taxon>Keguizhuia</taxon>
    </lineage>
</organism>
<dbReference type="InterPro" id="IPR006375">
    <property type="entry name" value="Man1P_GuaTrfase/Man6P_Isoase"/>
</dbReference>
<dbReference type="Pfam" id="PF22640">
    <property type="entry name" value="ManC_GMP_beta-helix"/>
    <property type="match status" value="1"/>
</dbReference>
<dbReference type="PANTHER" id="PTHR46390">
    <property type="entry name" value="MANNOSE-1-PHOSPHATE GUANYLYLTRANSFERASE"/>
    <property type="match status" value="1"/>
</dbReference>
<evidence type="ECO:0000256" key="7">
    <source>
        <dbReference type="ARBA" id="ARBA00047343"/>
    </source>
</evidence>
<evidence type="ECO:0000256" key="8">
    <source>
        <dbReference type="RuleBase" id="RU004190"/>
    </source>
</evidence>
<dbReference type="GO" id="GO:0004476">
    <property type="term" value="F:mannose-6-phosphate isomerase activity"/>
    <property type="evidence" value="ECO:0007669"/>
    <property type="project" value="UniProtKB-EC"/>
</dbReference>
<evidence type="ECO:0000256" key="3">
    <source>
        <dbReference type="ARBA" id="ARBA00022679"/>
    </source>
</evidence>
<feature type="domain" description="Mannose-6-phosphate isomerase type II C-terminal" evidence="10">
    <location>
        <begin position="355"/>
        <end position="468"/>
    </location>
</feature>
<evidence type="ECO:0000256" key="1">
    <source>
        <dbReference type="ARBA" id="ARBA00006115"/>
    </source>
</evidence>
<evidence type="ECO:0000259" key="10">
    <source>
        <dbReference type="Pfam" id="PF01050"/>
    </source>
</evidence>
<name>A0ABU1BQU5_9BURK</name>
<evidence type="ECO:0000256" key="4">
    <source>
        <dbReference type="ARBA" id="ARBA00022695"/>
    </source>
</evidence>
<comment type="similarity">
    <text evidence="1 8">Belongs to the mannose-6-phosphate isomerase type 2 family.</text>
</comment>
<comment type="caution">
    <text evidence="12">The sequence shown here is derived from an EMBL/GenBank/DDBJ whole genome shotgun (WGS) entry which is preliminary data.</text>
</comment>
<dbReference type="InterPro" id="IPR005835">
    <property type="entry name" value="NTP_transferase_dom"/>
</dbReference>
<dbReference type="Pfam" id="PF01050">
    <property type="entry name" value="MannoseP_isomer"/>
    <property type="match status" value="1"/>
</dbReference>
<evidence type="ECO:0000256" key="5">
    <source>
        <dbReference type="ARBA" id="ARBA00022741"/>
    </source>
</evidence>
<protein>
    <recommendedName>
        <fullName evidence="2">mannose-1-phosphate guanylyltransferase</fullName>
        <ecNumber evidence="2">2.7.7.13</ecNumber>
    </recommendedName>
</protein>
<evidence type="ECO:0000259" key="11">
    <source>
        <dbReference type="Pfam" id="PF22640"/>
    </source>
</evidence>
<proteinExistence type="inferred from homology"/>
<dbReference type="EMBL" id="JAUYVH010000004">
    <property type="protein sequence ID" value="MDQ9170678.1"/>
    <property type="molecule type" value="Genomic_DNA"/>
</dbReference>
<dbReference type="InterPro" id="IPR054566">
    <property type="entry name" value="ManC/GMP-like_b-helix"/>
</dbReference>
<keyword evidence="13" id="KW-1185">Reference proteome</keyword>
<evidence type="ECO:0000259" key="9">
    <source>
        <dbReference type="Pfam" id="PF00483"/>
    </source>
</evidence>
<evidence type="ECO:0000313" key="12">
    <source>
        <dbReference type="EMBL" id="MDQ9170678.1"/>
    </source>
</evidence>
<dbReference type="EC" id="2.7.7.13" evidence="2"/>
<reference evidence="12 13" key="1">
    <citation type="submission" date="2023-08" db="EMBL/GenBank/DDBJ databases">
        <title>Oxalobacteraceae gen .nov., isolated from river sludge outside the plant.</title>
        <authorList>
            <person name="Zhao S.Y."/>
        </authorList>
    </citation>
    <scope>NUCLEOTIDE SEQUENCE [LARGE SCALE GENOMIC DNA]</scope>
    <source>
        <strain evidence="12 13">R-40</strain>
    </source>
</reference>
<dbReference type="Proteomes" id="UP001225596">
    <property type="component" value="Unassembled WGS sequence"/>
</dbReference>
<dbReference type="InterPro" id="IPR051161">
    <property type="entry name" value="Mannose-6P_isomerase_type2"/>
</dbReference>
<dbReference type="GO" id="GO:0004475">
    <property type="term" value="F:mannose-1-phosphate guanylyltransferase (GTP) activity"/>
    <property type="evidence" value="ECO:0007669"/>
    <property type="project" value="UniProtKB-EC"/>
</dbReference>
<keyword evidence="4 12" id="KW-0548">Nucleotidyltransferase</keyword>
<dbReference type="InterPro" id="IPR049577">
    <property type="entry name" value="GMPP_N"/>
</dbReference>
<dbReference type="CDD" id="cd02213">
    <property type="entry name" value="cupin_PMI_typeII_C"/>
    <property type="match status" value="1"/>
</dbReference>